<dbReference type="Gene3D" id="3.90.220.20">
    <property type="entry name" value="DNA methylase specificity domains"/>
    <property type="match status" value="2"/>
</dbReference>
<dbReference type="PANTHER" id="PTHR30408">
    <property type="entry name" value="TYPE-1 RESTRICTION ENZYME ECOKI SPECIFICITY PROTEIN"/>
    <property type="match status" value="1"/>
</dbReference>
<keyword evidence="3" id="KW-0238">DNA-binding</keyword>
<dbReference type="AlphaFoldDB" id="A0A5J4QPQ6"/>
<name>A0A5J4QPQ6_9ZZZZ</name>
<dbReference type="GO" id="GO:0009307">
    <property type="term" value="P:DNA restriction-modification system"/>
    <property type="evidence" value="ECO:0007669"/>
    <property type="project" value="UniProtKB-KW"/>
</dbReference>
<dbReference type="Pfam" id="PF01420">
    <property type="entry name" value="Methylase_S"/>
    <property type="match status" value="2"/>
</dbReference>
<sequence length="365" mass="41190">MRFPKFEGEWEECVLGKIASISKGAGISKDQLSKEGLPCILYGELYTTYKSEVINEILSRTNIDATNLVRSEANDVIIPSSGETAIDISTACCIPFNNILLGGDLNVIRLHNGDGSFFSYQLNGRRKYDIATIAQGVSVVHLYGDSLKRLKVYYPSNEEQHKIASLLSLIDDRIEAQIKIIEKLKSLIKELSYILLSKKVQRVKLQDCLTCHSSTLTESEVLEQEGIYPVYGATGIIAYTPQYDIYENSILIIKDGAGVGRVQYAKDKYSVTGTLNYLTSKENVSLKYIYYCLQIFNFDKYKVGSGIPHIYFKDYGNESIYCPSIEKQQEITNILSAIDEKIKIEQNMLSGYKQQKKYLLAKLFI</sequence>
<dbReference type="GO" id="GO:0003677">
    <property type="term" value="F:DNA binding"/>
    <property type="evidence" value="ECO:0007669"/>
    <property type="project" value="UniProtKB-KW"/>
</dbReference>
<feature type="domain" description="Type I restriction modification DNA specificity" evidence="4">
    <location>
        <begin position="9"/>
        <end position="180"/>
    </location>
</feature>
<dbReference type="EMBL" id="SNRY01002956">
    <property type="protein sequence ID" value="KAA6322800.1"/>
    <property type="molecule type" value="Genomic_DNA"/>
</dbReference>
<comment type="similarity">
    <text evidence="1">Belongs to the type-I restriction system S methylase family.</text>
</comment>
<dbReference type="InterPro" id="IPR000055">
    <property type="entry name" value="Restrct_endonuc_typeI_TRD"/>
</dbReference>
<keyword evidence="2" id="KW-0680">Restriction system</keyword>
<evidence type="ECO:0000313" key="5">
    <source>
        <dbReference type="EMBL" id="KAA6322800.1"/>
    </source>
</evidence>
<comment type="caution">
    <text evidence="5">The sequence shown here is derived from an EMBL/GenBank/DDBJ whole genome shotgun (WGS) entry which is preliminary data.</text>
</comment>
<dbReference type="Gene3D" id="1.10.287.1120">
    <property type="entry name" value="Bipartite methylase S protein"/>
    <property type="match status" value="1"/>
</dbReference>
<evidence type="ECO:0000259" key="4">
    <source>
        <dbReference type="Pfam" id="PF01420"/>
    </source>
</evidence>
<dbReference type="CDD" id="cd17266">
    <property type="entry name" value="RMtype1_S_Sau1132ORF3780P-TRD2-CR2_like"/>
    <property type="match status" value="1"/>
</dbReference>
<feature type="domain" description="Type I restriction modification DNA specificity" evidence="4">
    <location>
        <begin position="199"/>
        <end position="347"/>
    </location>
</feature>
<organism evidence="5">
    <name type="scientific">termite gut metagenome</name>
    <dbReference type="NCBI Taxonomy" id="433724"/>
    <lineage>
        <taxon>unclassified sequences</taxon>
        <taxon>metagenomes</taxon>
        <taxon>organismal metagenomes</taxon>
    </lineage>
</organism>
<evidence type="ECO:0000256" key="2">
    <source>
        <dbReference type="ARBA" id="ARBA00022747"/>
    </source>
</evidence>
<protein>
    <submittedName>
        <fullName evidence="5">Putative type-1 restriction enzyme specificity protein</fullName>
    </submittedName>
</protein>
<dbReference type="InterPro" id="IPR044946">
    <property type="entry name" value="Restrct_endonuc_typeI_TRD_sf"/>
</dbReference>
<gene>
    <name evidence="5" type="ORF">EZS27_027693</name>
</gene>
<proteinExistence type="inferred from homology"/>
<dbReference type="SUPFAM" id="SSF116734">
    <property type="entry name" value="DNA methylase specificity domain"/>
    <property type="match status" value="2"/>
</dbReference>
<evidence type="ECO:0000256" key="1">
    <source>
        <dbReference type="ARBA" id="ARBA00010923"/>
    </source>
</evidence>
<evidence type="ECO:0000256" key="3">
    <source>
        <dbReference type="ARBA" id="ARBA00023125"/>
    </source>
</evidence>
<dbReference type="PANTHER" id="PTHR30408:SF13">
    <property type="entry name" value="TYPE I RESTRICTION ENZYME HINDI SPECIFICITY SUBUNIT"/>
    <property type="match status" value="1"/>
</dbReference>
<accession>A0A5J4QPQ6</accession>
<reference evidence="5" key="1">
    <citation type="submission" date="2019-03" db="EMBL/GenBank/DDBJ databases">
        <title>Single cell metagenomics reveals metabolic interactions within the superorganism composed of flagellate Streblomastix strix and complex community of Bacteroidetes bacteria on its surface.</title>
        <authorList>
            <person name="Treitli S.C."/>
            <person name="Kolisko M."/>
            <person name="Husnik F."/>
            <person name="Keeling P."/>
            <person name="Hampl V."/>
        </authorList>
    </citation>
    <scope>NUCLEOTIDE SEQUENCE</scope>
    <source>
        <strain evidence="5">STM</strain>
    </source>
</reference>
<dbReference type="InterPro" id="IPR052021">
    <property type="entry name" value="Type-I_RS_S_subunit"/>
</dbReference>